<evidence type="ECO:0000256" key="1">
    <source>
        <dbReference type="ARBA" id="ARBA00004651"/>
    </source>
</evidence>
<comment type="caution">
    <text evidence="7">The sequence shown here is derived from an EMBL/GenBank/DDBJ whole genome shotgun (WGS) entry which is preliminary data.</text>
</comment>
<dbReference type="AlphaFoldDB" id="A0A3D9VK07"/>
<evidence type="ECO:0000256" key="5">
    <source>
        <dbReference type="ARBA" id="ARBA00023136"/>
    </source>
</evidence>
<dbReference type="PANTHER" id="PTHR23513:SF18">
    <property type="entry name" value="INTEGRAL MEMBRANE PROTEIN"/>
    <property type="match status" value="1"/>
</dbReference>
<dbReference type="GO" id="GO:0022857">
    <property type="term" value="F:transmembrane transporter activity"/>
    <property type="evidence" value="ECO:0007669"/>
    <property type="project" value="InterPro"/>
</dbReference>
<feature type="transmembrane region" description="Helical" evidence="6">
    <location>
        <begin position="303"/>
        <end position="328"/>
    </location>
</feature>
<feature type="transmembrane region" description="Helical" evidence="6">
    <location>
        <begin position="98"/>
        <end position="118"/>
    </location>
</feature>
<dbReference type="InterPro" id="IPR036259">
    <property type="entry name" value="MFS_trans_sf"/>
</dbReference>
<dbReference type="PANTHER" id="PTHR23513">
    <property type="entry name" value="INTEGRAL MEMBRANE EFFLUX PROTEIN-RELATED"/>
    <property type="match status" value="1"/>
</dbReference>
<reference evidence="7 8" key="1">
    <citation type="submission" date="2018-08" db="EMBL/GenBank/DDBJ databases">
        <title>Sequencing the genomes of 1000 actinobacteria strains.</title>
        <authorList>
            <person name="Klenk H.-P."/>
        </authorList>
    </citation>
    <scope>NUCLEOTIDE SEQUENCE [LARGE SCALE GENOMIC DNA]</scope>
    <source>
        <strain evidence="7 8">DSM 22891</strain>
    </source>
</reference>
<keyword evidence="8" id="KW-1185">Reference proteome</keyword>
<proteinExistence type="predicted"/>
<keyword evidence="4 6" id="KW-1133">Transmembrane helix</keyword>
<feature type="transmembrane region" description="Helical" evidence="6">
    <location>
        <begin position="340"/>
        <end position="361"/>
    </location>
</feature>
<dbReference type="EMBL" id="QTUC01000001">
    <property type="protein sequence ID" value="REF37691.1"/>
    <property type="molecule type" value="Genomic_DNA"/>
</dbReference>
<accession>A0A3D9VK07</accession>
<feature type="transmembrane region" description="Helical" evidence="6">
    <location>
        <begin position="218"/>
        <end position="240"/>
    </location>
</feature>
<evidence type="ECO:0000256" key="3">
    <source>
        <dbReference type="ARBA" id="ARBA00022692"/>
    </source>
</evidence>
<feature type="transmembrane region" description="Helical" evidence="6">
    <location>
        <begin position="367"/>
        <end position="386"/>
    </location>
</feature>
<dbReference type="Gene3D" id="1.20.1250.20">
    <property type="entry name" value="MFS general substrate transporter like domains"/>
    <property type="match status" value="1"/>
</dbReference>
<evidence type="ECO:0000256" key="6">
    <source>
        <dbReference type="SAM" id="Phobius"/>
    </source>
</evidence>
<organism evidence="7 8">
    <name type="scientific">Thermasporomyces composti</name>
    <dbReference type="NCBI Taxonomy" id="696763"/>
    <lineage>
        <taxon>Bacteria</taxon>
        <taxon>Bacillati</taxon>
        <taxon>Actinomycetota</taxon>
        <taxon>Actinomycetes</taxon>
        <taxon>Propionibacteriales</taxon>
        <taxon>Nocardioidaceae</taxon>
        <taxon>Thermasporomyces</taxon>
    </lineage>
</organism>
<dbReference type="InterPro" id="IPR011701">
    <property type="entry name" value="MFS"/>
</dbReference>
<dbReference type="Proteomes" id="UP000256485">
    <property type="component" value="Unassembled WGS sequence"/>
</dbReference>
<keyword evidence="3 6" id="KW-0812">Transmembrane</keyword>
<sequence length="409" mass="42694">MSSLPRDVRLLLLGQTGASLGAAVAWFAIPILVFGITHSPVKAGLVGTIFYVTQLITAALAGPAVDRLDRKRIMVISQVIQGVVYGAASFVIVFKPSYVLFVVLACIGGVCTAVYITAENAVLPRLADSIQLPKALTLSNARHSFASLSGGPTGGVLLSASTWLPLFANFIGSIIGAVTAGLIRKSGGTKSVRIKPWTVTETFDGFTNIIRTPPIRSYAIVSSLNSLGGGAIVITLPIYWADKGLDAEVIGIFTFTFASAGLVGAVLAAPIVAKFRPFFALTFGLAVWSTASVVACLDVSDYVVVTVFCAASLVTPVMTTPMTAWIARSVPDHLLGRTQSALWVLIRLLGAAAPGAGGWLLAQSRGASAAFIPFAIVQIVVLLCCLTSRHLRSIPSSAPQVAGRFQPSP</sequence>
<dbReference type="RefSeq" id="WP_115851105.1">
    <property type="nucleotide sequence ID" value="NZ_QTUC01000001.1"/>
</dbReference>
<comment type="subcellular location">
    <subcellularLocation>
        <location evidence="1">Cell membrane</location>
        <topology evidence="1">Multi-pass membrane protein</topology>
    </subcellularLocation>
</comment>
<evidence type="ECO:0000313" key="8">
    <source>
        <dbReference type="Proteomes" id="UP000256485"/>
    </source>
</evidence>
<dbReference type="OrthoDB" id="9815525at2"/>
<feature type="transmembrane region" description="Helical" evidence="6">
    <location>
        <begin position="252"/>
        <end position="271"/>
    </location>
</feature>
<feature type="transmembrane region" description="Helical" evidence="6">
    <location>
        <begin position="73"/>
        <end position="93"/>
    </location>
</feature>
<protein>
    <submittedName>
        <fullName evidence="7">Putative MFS family arabinose efflux permease</fullName>
    </submittedName>
</protein>
<evidence type="ECO:0000313" key="7">
    <source>
        <dbReference type="EMBL" id="REF37691.1"/>
    </source>
</evidence>
<dbReference type="GO" id="GO:0005886">
    <property type="term" value="C:plasma membrane"/>
    <property type="evidence" value="ECO:0007669"/>
    <property type="project" value="UniProtKB-SubCell"/>
</dbReference>
<evidence type="ECO:0000256" key="2">
    <source>
        <dbReference type="ARBA" id="ARBA00022475"/>
    </source>
</evidence>
<name>A0A3D9VK07_THECX</name>
<feature type="transmembrane region" description="Helical" evidence="6">
    <location>
        <begin position="43"/>
        <end position="61"/>
    </location>
</feature>
<evidence type="ECO:0000256" key="4">
    <source>
        <dbReference type="ARBA" id="ARBA00022989"/>
    </source>
</evidence>
<dbReference type="Pfam" id="PF07690">
    <property type="entry name" value="MFS_1"/>
    <property type="match status" value="2"/>
</dbReference>
<keyword evidence="5 6" id="KW-0472">Membrane</keyword>
<feature type="transmembrane region" description="Helical" evidence="6">
    <location>
        <begin position="12"/>
        <end position="36"/>
    </location>
</feature>
<feature type="transmembrane region" description="Helical" evidence="6">
    <location>
        <begin position="163"/>
        <end position="183"/>
    </location>
</feature>
<dbReference type="SUPFAM" id="SSF103473">
    <property type="entry name" value="MFS general substrate transporter"/>
    <property type="match status" value="1"/>
</dbReference>
<dbReference type="CDD" id="cd06173">
    <property type="entry name" value="MFS_MefA_like"/>
    <property type="match status" value="1"/>
</dbReference>
<gene>
    <name evidence="7" type="ORF">DFJ64_3143</name>
</gene>
<feature type="transmembrane region" description="Helical" evidence="6">
    <location>
        <begin position="278"/>
        <end position="297"/>
    </location>
</feature>
<keyword evidence="2" id="KW-1003">Cell membrane</keyword>